<proteinExistence type="predicted"/>
<feature type="compositionally biased region" description="Polar residues" evidence="1">
    <location>
        <begin position="112"/>
        <end position="123"/>
    </location>
</feature>
<protein>
    <submittedName>
        <fullName evidence="2">Uncharacterized protein</fullName>
    </submittedName>
</protein>
<evidence type="ECO:0000256" key="1">
    <source>
        <dbReference type="SAM" id="MobiDB-lite"/>
    </source>
</evidence>
<dbReference type="STRING" id="1573173.A0A166UQK5"/>
<name>A0A166UQK5_COLIC</name>
<reference evidence="2 3" key="1">
    <citation type="submission" date="2015-06" db="EMBL/GenBank/DDBJ databases">
        <title>Survival trade-offs in plant roots during colonization by closely related pathogenic and mutualistic fungi.</title>
        <authorList>
            <person name="Hacquard S."/>
            <person name="Kracher B."/>
            <person name="Hiruma K."/>
            <person name="Weinman A."/>
            <person name="Muench P."/>
            <person name="Garrido Oter R."/>
            <person name="Ver Loren van Themaat E."/>
            <person name="Dallerey J.-F."/>
            <person name="Damm U."/>
            <person name="Henrissat B."/>
            <person name="Lespinet O."/>
            <person name="Thon M."/>
            <person name="Kemen E."/>
            <person name="McHardy A.C."/>
            <person name="Schulze-Lefert P."/>
            <person name="O'Connell R.J."/>
        </authorList>
    </citation>
    <scope>NUCLEOTIDE SEQUENCE [LARGE SCALE GENOMIC DNA]</scope>
    <source>
        <strain evidence="2 3">MAFF 238704</strain>
    </source>
</reference>
<accession>A0A166UQK5</accession>
<dbReference type="AlphaFoldDB" id="A0A166UQK5"/>
<comment type="caution">
    <text evidence="2">The sequence shown here is derived from an EMBL/GenBank/DDBJ whole genome shotgun (WGS) entry which is preliminary data.</text>
</comment>
<sequence>MFSGPDQLRSIIGDFKNILTAEHQVSKAPTGLDTALECLQDPVPSAFLIAGVDAWFSYLLATNAKPQLKAPLQALSVADLKTVVSEVSQIDVHTTVQDLRRHALESSHRGGSRQTILASNESSDPPHPKRPRLDLACLQQPPSRQTTAVEAINPSEIPIYPMPDIVDQAGTRFRTNDDNPQPDYDRPEAGNLPFVFPDYICEAISKDGKKAAIQAFFPPDPTQTRLVLDIAARDVQHIARELFGTYIREEGQQRVVVFAHGSTMKIKGSVLFEGVETTAVSRILGDTISTALQHSPQRGEELETGKRLSDCMSLEVWGVVDRPCRLSFVLAPEILSLIIRRLWHGQAVDINPQSFLISPPLT</sequence>
<dbReference type="Proteomes" id="UP000076584">
    <property type="component" value="Unassembled WGS sequence"/>
</dbReference>
<feature type="region of interest" description="Disordered" evidence="1">
    <location>
        <begin position="103"/>
        <end position="132"/>
    </location>
</feature>
<evidence type="ECO:0000313" key="3">
    <source>
        <dbReference type="Proteomes" id="UP000076584"/>
    </source>
</evidence>
<dbReference type="EMBL" id="LFIW01002340">
    <property type="protein sequence ID" value="KZL73682.1"/>
    <property type="molecule type" value="Genomic_DNA"/>
</dbReference>
<keyword evidence="3" id="KW-1185">Reference proteome</keyword>
<gene>
    <name evidence="2" type="ORF">CI238_13200</name>
</gene>
<organism evidence="2 3">
    <name type="scientific">Colletotrichum incanum</name>
    <name type="common">Soybean anthracnose fungus</name>
    <dbReference type="NCBI Taxonomy" id="1573173"/>
    <lineage>
        <taxon>Eukaryota</taxon>
        <taxon>Fungi</taxon>
        <taxon>Dikarya</taxon>
        <taxon>Ascomycota</taxon>
        <taxon>Pezizomycotina</taxon>
        <taxon>Sordariomycetes</taxon>
        <taxon>Hypocreomycetidae</taxon>
        <taxon>Glomerellales</taxon>
        <taxon>Glomerellaceae</taxon>
        <taxon>Colletotrichum</taxon>
        <taxon>Colletotrichum spaethianum species complex</taxon>
    </lineage>
</organism>
<evidence type="ECO:0000313" key="2">
    <source>
        <dbReference type="EMBL" id="KZL73682.1"/>
    </source>
</evidence>